<proteinExistence type="predicted"/>
<dbReference type="EMBL" id="CP044081">
    <property type="protein sequence ID" value="QEU08225.1"/>
    <property type="molecule type" value="Genomic_DNA"/>
</dbReference>
<dbReference type="Pfam" id="PF04883">
    <property type="entry name" value="HK97-gp10_like"/>
    <property type="match status" value="1"/>
</dbReference>
<sequence length="176" mass="19814">MLALRRSRMAGPMQGRRPCRQRASVSFWSSDVVMAQLNPRIVAQLKRIPEVAVDAARQAMEEGAQEIVDAMRAAAPFKSGDLRDSIGWTWGDLPPGTFMIDEIRSGKNQGEQYATLRLKIYAGSNDAYYARFIEFGTVRAPAHPFFFPTWKAKKAALRKKIRERVRAAIKEAWANG</sequence>
<reference evidence="1 2" key="1">
    <citation type="submission" date="2019-09" db="EMBL/GenBank/DDBJ databases">
        <title>FDA dAtabase for Regulatory Grade micrObial Sequences (FDA-ARGOS): Supporting development and validation of Infectious Disease Dx tests.</title>
        <authorList>
            <person name="Sciortino C."/>
            <person name="Tallon L."/>
            <person name="Sadzewicz L."/>
            <person name="Vavikolanu K."/>
            <person name="Mehta A."/>
            <person name="Aluvathingal J."/>
            <person name="Nadendla S."/>
            <person name="Nandy P."/>
            <person name="Geyer C."/>
            <person name="Yan Y."/>
            <person name="Sichtig H."/>
        </authorList>
    </citation>
    <scope>NUCLEOTIDE SEQUENCE [LARGE SCALE GENOMIC DNA]</scope>
    <source>
        <strain evidence="1 2">FDAARGOS_643</strain>
    </source>
</reference>
<evidence type="ECO:0000313" key="2">
    <source>
        <dbReference type="Proteomes" id="UP000324507"/>
    </source>
</evidence>
<name>A0A5P2QQS2_9RHOB</name>
<protein>
    <submittedName>
        <fullName evidence="1">HK97 gp10 family phage protein</fullName>
    </submittedName>
</protein>
<evidence type="ECO:0000313" key="1">
    <source>
        <dbReference type="EMBL" id="QEU08225.1"/>
    </source>
</evidence>
<accession>A0A5P2QQS2</accession>
<dbReference type="Proteomes" id="UP000324507">
    <property type="component" value="Chromosome"/>
</dbReference>
<dbReference type="NCBIfam" id="TIGR01725">
    <property type="entry name" value="phge_HK97_gp10"/>
    <property type="match status" value="1"/>
</dbReference>
<dbReference type="InterPro" id="IPR010064">
    <property type="entry name" value="HK97-gp10_tail"/>
</dbReference>
<dbReference type="AlphaFoldDB" id="A0A5P2QQS2"/>
<gene>
    <name evidence="1" type="ORF">FOB51_09545</name>
</gene>
<organism evidence="1 2">
    <name type="scientific">Paracoccus yeei</name>
    <dbReference type="NCBI Taxonomy" id="147645"/>
    <lineage>
        <taxon>Bacteria</taxon>
        <taxon>Pseudomonadati</taxon>
        <taxon>Pseudomonadota</taxon>
        <taxon>Alphaproteobacteria</taxon>
        <taxon>Rhodobacterales</taxon>
        <taxon>Paracoccaceae</taxon>
        <taxon>Paracoccus</taxon>
    </lineage>
</organism>